<reference evidence="10 11" key="1">
    <citation type="submission" date="2019-11" db="EMBL/GenBank/DDBJ databases">
        <title>Draft genome sequences of five Paenibacillus species of dairy origin.</title>
        <authorList>
            <person name="Olajide A.M."/>
            <person name="Chen S."/>
            <person name="Lapointe G."/>
        </authorList>
    </citation>
    <scope>NUCLEOTIDE SEQUENCE [LARGE SCALE GENOMIC DNA]</scope>
    <source>
        <strain evidence="10 11">3CT49</strain>
    </source>
</reference>
<evidence type="ECO:0000256" key="1">
    <source>
        <dbReference type="ARBA" id="ARBA00022553"/>
    </source>
</evidence>
<dbReference type="CDD" id="cd00383">
    <property type="entry name" value="trans_reg_C"/>
    <property type="match status" value="1"/>
</dbReference>
<evidence type="ECO:0000256" key="3">
    <source>
        <dbReference type="ARBA" id="ARBA00023015"/>
    </source>
</evidence>
<feature type="domain" description="Response regulatory" evidence="8">
    <location>
        <begin position="3"/>
        <end position="116"/>
    </location>
</feature>
<dbReference type="InterPro" id="IPR039420">
    <property type="entry name" value="WalR-like"/>
</dbReference>
<keyword evidence="2" id="KW-0902">Two-component regulatory system</keyword>
<evidence type="ECO:0000313" key="10">
    <source>
        <dbReference type="EMBL" id="MUG24550.1"/>
    </source>
</evidence>
<dbReference type="SMART" id="SM00862">
    <property type="entry name" value="Trans_reg_C"/>
    <property type="match status" value="1"/>
</dbReference>
<gene>
    <name evidence="10" type="ORF">GNQ08_19440</name>
</gene>
<dbReference type="EMBL" id="WNZZ01000016">
    <property type="protein sequence ID" value="MUG24550.1"/>
    <property type="molecule type" value="Genomic_DNA"/>
</dbReference>
<keyword evidence="1 6" id="KW-0597">Phosphoprotein</keyword>
<comment type="caution">
    <text evidence="10">The sequence shown here is derived from an EMBL/GenBank/DDBJ whole genome shotgun (WGS) entry which is preliminary data.</text>
</comment>
<evidence type="ECO:0000256" key="7">
    <source>
        <dbReference type="PROSITE-ProRule" id="PRU01091"/>
    </source>
</evidence>
<keyword evidence="4 7" id="KW-0238">DNA-binding</keyword>
<accession>A0A6N8F0E3</accession>
<dbReference type="PANTHER" id="PTHR48111">
    <property type="entry name" value="REGULATOR OF RPOS"/>
    <property type="match status" value="1"/>
</dbReference>
<keyword evidence="5" id="KW-0804">Transcription</keyword>
<evidence type="ECO:0000256" key="5">
    <source>
        <dbReference type="ARBA" id="ARBA00023163"/>
    </source>
</evidence>
<sequence length="228" mass="25726">MNKLLLLEDDLSLIDGLSYSLNKQGYDLDIARTVKEAEVLFADGRYDLLILDVTLPDGSGFEVCRKVRQVSKVPIVFLTASDEEVSMVMGLDMGGDDYITKPFKLGVLVSRINAVLRRAKDFATADAEMASNGIKVLLLQGQVYKDEMLLPLTAAEYKLLCLLMSHPNQVLSKEMILDKLWDGHGNYVDDNTLAVYIRRLRMKIEEDPNHPQILLTVRGMGYRWKVTK</sequence>
<dbReference type="GO" id="GO:0032993">
    <property type="term" value="C:protein-DNA complex"/>
    <property type="evidence" value="ECO:0007669"/>
    <property type="project" value="TreeGrafter"/>
</dbReference>
<dbReference type="Gene3D" id="3.40.50.2300">
    <property type="match status" value="1"/>
</dbReference>
<evidence type="ECO:0000259" key="9">
    <source>
        <dbReference type="PROSITE" id="PS51755"/>
    </source>
</evidence>
<dbReference type="SUPFAM" id="SSF46894">
    <property type="entry name" value="C-terminal effector domain of the bipartite response regulators"/>
    <property type="match status" value="1"/>
</dbReference>
<name>A0A6N8F0E3_PAEMA</name>
<dbReference type="Gene3D" id="1.10.10.10">
    <property type="entry name" value="Winged helix-like DNA-binding domain superfamily/Winged helix DNA-binding domain"/>
    <property type="match status" value="1"/>
</dbReference>
<dbReference type="SUPFAM" id="SSF52172">
    <property type="entry name" value="CheY-like"/>
    <property type="match status" value="1"/>
</dbReference>
<dbReference type="PANTHER" id="PTHR48111:SF73">
    <property type="entry name" value="ALKALINE PHOSPHATASE SYNTHESIS TRANSCRIPTIONAL REGULATORY PROTEIN PHOP"/>
    <property type="match status" value="1"/>
</dbReference>
<dbReference type="Pfam" id="PF00486">
    <property type="entry name" value="Trans_reg_C"/>
    <property type="match status" value="1"/>
</dbReference>
<dbReference type="InterPro" id="IPR016032">
    <property type="entry name" value="Sig_transdc_resp-reg_C-effctor"/>
</dbReference>
<dbReference type="GO" id="GO:0006355">
    <property type="term" value="P:regulation of DNA-templated transcription"/>
    <property type="evidence" value="ECO:0007669"/>
    <property type="project" value="InterPro"/>
</dbReference>
<feature type="domain" description="OmpR/PhoB-type" evidence="9">
    <location>
        <begin position="126"/>
        <end position="226"/>
    </location>
</feature>
<dbReference type="InterPro" id="IPR001867">
    <property type="entry name" value="OmpR/PhoB-type_DNA-bd"/>
</dbReference>
<evidence type="ECO:0000256" key="2">
    <source>
        <dbReference type="ARBA" id="ARBA00023012"/>
    </source>
</evidence>
<dbReference type="RefSeq" id="WP_155620610.1">
    <property type="nucleotide sequence ID" value="NZ_CP086393.1"/>
</dbReference>
<dbReference type="GO" id="GO:0000976">
    <property type="term" value="F:transcription cis-regulatory region binding"/>
    <property type="evidence" value="ECO:0007669"/>
    <property type="project" value="TreeGrafter"/>
</dbReference>
<evidence type="ECO:0000259" key="8">
    <source>
        <dbReference type="PROSITE" id="PS50110"/>
    </source>
</evidence>
<dbReference type="GO" id="GO:0000156">
    <property type="term" value="F:phosphorelay response regulator activity"/>
    <property type="evidence" value="ECO:0007669"/>
    <property type="project" value="TreeGrafter"/>
</dbReference>
<dbReference type="GO" id="GO:0005829">
    <property type="term" value="C:cytosol"/>
    <property type="evidence" value="ECO:0007669"/>
    <property type="project" value="TreeGrafter"/>
</dbReference>
<dbReference type="CDD" id="cd17574">
    <property type="entry name" value="REC_OmpR"/>
    <property type="match status" value="1"/>
</dbReference>
<keyword evidence="3" id="KW-0805">Transcription regulation</keyword>
<proteinExistence type="predicted"/>
<feature type="DNA-binding region" description="OmpR/PhoB-type" evidence="7">
    <location>
        <begin position="126"/>
        <end position="226"/>
    </location>
</feature>
<evidence type="ECO:0000256" key="6">
    <source>
        <dbReference type="PROSITE-ProRule" id="PRU00169"/>
    </source>
</evidence>
<dbReference type="Pfam" id="PF00072">
    <property type="entry name" value="Response_reg"/>
    <property type="match status" value="1"/>
</dbReference>
<dbReference type="Proteomes" id="UP000442469">
    <property type="component" value="Unassembled WGS sequence"/>
</dbReference>
<organism evidence="10 11">
    <name type="scientific">Paenibacillus macerans</name>
    <name type="common">Bacillus macerans</name>
    <dbReference type="NCBI Taxonomy" id="44252"/>
    <lineage>
        <taxon>Bacteria</taxon>
        <taxon>Bacillati</taxon>
        <taxon>Bacillota</taxon>
        <taxon>Bacilli</taxon>
        <taxon>Bacillales</taxon>
        <taxon>Paenibacillaceae</taxon>
        <taxon>Paenibacillus</taxon>
    </lineage>
</organism>
<evidence type="ECO:0000256" key="4">
    <source>
        <dbReference type="ARBA" id="ARBA00023125"/>
    </source>
</evidence>
<dbReference type="InterPro" id="IPR011006">
    <property type="entry name" value="CheY-like_superfamily"/>
</dbReference>
<dbReference type="PROSITE" id="PS50110">
    <property type="entry name" value="RESPONSE_REGULATORY"/>
    <property type="match status" value="1"/>
</dbReference>
<dbReference type="Gene3D" id="6.10.250.690">
    <property type="match status" value="1"/>
</dbReference>
<protein>
    <submittedName>
        <fullName evidence="10">Response regulator</fullName>
    </submittedName>
</protein>
<dbReference type="PROSITE" id="PS51755">
    <property type="entry name" value="OMPR_PHOB"/>
    <property type="match status" value="1"/>
</dbReference>
<evidence type="ECO:0000313" key="11">
    <source>
        <dbReference type="Proteomes" id="UP000442469"/>
    </source>
</evidence>
<feature type="modified residue" description="4-aspartylphosphate" evidence="6">
    <location>
        <position position="52"/>
    </location>
</feature>
<dbReference type="InterPro" id="IPR036388">
    <property type="entry name" value="WH-like_DNA-bd_sf"/>
</dbReference>
<dbReference type="SMART" id="SM00448">
    <property type="entry name" value="REC"/>
    <property type="match status" value="1"/>
</dbReference>
<dbReference type="AlphaFoldDB" id="A0A6N8F0E3"/>
<dbReference type="InterPro" id="IPR001789">
    <property type="entry name" value="Sig_transdc_resp-reg_receiver"/>
</dbReference>